<organism evidence="7 8">
    <name type="scientific">Podospora fimiseda</name>
    <dbReference type="NCBI Taxonomy" id="252190"/>
    <lineage>
        <taxon>Eukaryota</taxon>
        <taxon>Fungi</taxon>
        <taxon>Dikarya</taxon>
        <taxon>Ascomycota</taxon>
        <taxon>Pezizomycotina</taxon>
        <taxon>Sordariomycetes</taxon>
        <taxon>Sordariomycetidae</taxon>
        <taxon>Sordariales</taxon>
        <taxon>Podosporaceae</taxon>
        <taxon>Podospora</taxon>
    </lineage>
</organism>
<dbReference type="AlphaFoldDB" id="A0AAN7H5S3"/>
<dbReference type="GO" id="GO:0072659">
    <property type="term" value="P:protein localization to plasma membrane"/>
    <property type="evidence" value="ECO:0007669"/>
    <property type="project" value="TreeGrafter"/>
</dbReference>
<evidence type="ECO:0000256" key="2">
    <source>
        <dbReference type="ARBA" id="ARBA00022692"/>
    </source>
</evidence>
<evidence type="ECO:0000256" key="1">
    <source>
        <dbReference type="ARBA" id="ARBA00004141"/>
    </source>
</evidence>
<dbReference type="InterPro" id="IPR052649">
    <property type="entry name" value="NCE102-like"/>
</dbReference>
<evidence type="ECO:0000256" key="5">
    <source>
        <dbReference type="SAM" id="Phobius"/>
    </source>
</evidence>
<reference evidence="7" key="1">
    <citation type="journal article" date="2023" name="Mol. Phylogenet. Evol.">
        <title>Genome-scale phylogeny and comparative genomics of the fungal order Sordariales.</title>
        <authorList>
            <person name="Hensen N."/>
            <person name="Bonometti L."/>
            <person name="Westerberg I."/>
            <person name="Brannstrom I.O."/>
            <person name="Guillou S."/>
            <person name="Cros-Aarteil S."/>
            <person name="Calhoun S."/>
            <person name="Haridas S."/>
            <person name="Kuo A."/>
            <person name="Mondo S."/>
            <person name="Pangilinan J."/>
            <person name="Riley R."/>
            <person name="LaButti K."/>
            <person name="Andreopoulos B."/>
            <person name="Lipzen A."/>
            <person name="Chen C."/>
            <person name="Yan M."/>
            <person name="Daum C."/>
            <person name="Ng V."/>
            <person name="Clum A."/>
            <person name="Steindorff A."/>
            <person name="Ohm R.A."/>
            <person name="Martin F."/>
            <person name="Silar P."/>
            <person name="Natvig D.O."/>
            <person name="Lalanne C."/>
            <person name="Gautier V."/>
            <person name="Ament-Velasquez S.L."/>
            <person name="Kruys A."/>
            <person name="Hutchinson M.I."/>
            <person name="Powell A.J."/>
            <person name="Barry K."/>
            <person name="Miller A.N."/>
            <person name="Grigoriev I.V."/>
            <person name="Debuchy R."/>
            <person name="Gladieux P."/>
            <person name="Hiltunen Thoren M."/>
            <person name="Johannesson H."/>
        </authorList>
    </citation>
    <scope>NUCLEOTIDE SEQUENCE</scope>
    <source>
        <strain evidence="7">CBS 990.96</strain>
    </source>
</reference>
<gene>
    <name evidence="7" type="ORF">QBC38DRAFT_470755</name>
</gene>
<dbReference type="Proteomes" id="UP001301958">
    <property type="component" value="Unassembled WGS sequence"/>
</dbReference>
<keyword evidence="4 5" id="KW-0472">Membrane</keyword>
<proteinExistence type="predicted"/>
<dbReference type="GO" id="GO:0005886">
    <property type="term" value="C:plasma membrane"/>
    <property type="evidence" value="ECO:0007669"/>
    <property type="project" value="TreeGrafter"/>
</dbReference>
<dbReference type="GO" id="GO:0070941">
    <property type="term" value="P:eisosome assembly"/>
    <property type="evidence" value="ECO:0007669"/>
    <property type="project" value="TreeGrafter"/>
</dbReference>
<dbReference type="PANTHER" id="PTHR28165:SF2">
    <property type="entry name" value="MARVEL DOMAIN-CONTAINING PROTEIN"/>
    <property type="match status" value="1"/>
</dbReference>
<evidence type="ECO:0000313" key="7">
    <source>
        <dbReference type="EMBL" id="KAK4229925.1"/>
    </source>
</evidence>
<feature type="transmembrane region" description="Helical" evidence="5">
    <location>
        <begin position="44"/>
        <end position="65"/>
    </location>
</feature>
<comment type="subcellular location">
    <subcellularLocation>
        <location evidence="1">Membrane</location>
        <topology evidence="1">Multi-pass membrane protein</topology>
    </subcellularLocation>
</comment>
<evidence type="ECO:0000256" key="3">
    <source>
        <dbReference type="ARBA" id="ARBA00022989"/>
    </source>
</evidence>
<keyword evidence="3 5" id="KW-1133">Transmembrane helix</keyword>
<dbReference type="EMBL" id="MU865303">
    <property type="protein sequence ID" value="KAK4229925.1"/>
    <property type="molecule type" value="Genomic_DNA"/>
</dbReference>
<protein>
    <submittedName>
        <fullName evidence="7">Marvel domain-containing protein</fullName>
    </submittedName>
</protein>
<sequence>MSKLLPVSLALRAVQFLCGIVILALAVTLITGHKIGSAPVTTKYSAFTGGFGLFTALVGVGSLYVEFIPNLVALALDGLSGALYLGGGIAWAIALRSTNGCKDLEEMVNNGAINFGKKKTGGGTLYGVEIGAKNEKEAIDKLKDNCTKGLADESLQFISVAVAIGLVFIGWVVLKRGGTLGKKGSYV</sequence>
<feature type="transmembrane region" description="Helical" evidence="5">
    <location>
        <begin position="71"/>
        <end position="94"/>
    </location>
</feature>
<evidence type="ECO:0000259" key="6">
    <source>
        <dbReference type="Pfam" id="PF01284"/>
    </source>
</evidence>
<keyword evidence="2 5" id="KW-0812">Transmembrane</keyword>
<comment type="caution">
    <text evidence="7">The sequence shown here is derived from an EMBL/GenBank/DDBJ whole genome shotgun (WGS) entry which is preliminary data.</text>
</comment>
<dbReference type="PANTHER" id="PTHR28165">
    <property type="entry name" value="NON-CLASSICAL EXPORT PROTEIN 2-RELATED"/>
    <property type="match status" value="1"/>
</dbReference>
<dbReference type="Pfam" id="PF01284">
    <property type="entry name" value="MARVEL"/>
    <property type="match status" value="1"/>
</dbReference>
<accession>A0AAN7H5S3</accession>
<feature type="domain" description="MARVEL" evidence="6">
    <location>
        <begin position="8"/>
        <end position="168"/>
    </location>
</feature>
<dbReference type="GO" id="GO:0032126">
    <property type="term" value="C:eisosome"/>
    <property type="evidence" value="ECO:0007669"/>
    <property type="project" value="TreeGrafter"/>
</dbReference>
<feature type="transmembrane region" description="Helical" evidence="5">
    <location>
        <begin position="155"/>
        <end position="174"/>
    </location>
</feature>
<evidence type="ECO:0000256" key="4">
    <source>
        <dbReference type="ARBA" id="ARBA00023136"/>
    </source>
</evidence>
<feature type="transmembrane region" description="Helical" evidence="5">
    <location>
        <begin position="12"/>
        <end position="32"/>
    </location>
</feature>
<keyword evidence="8" id="KW-1185">Reference proteome</keyword>
<name>A0AAN7H5S3_9PEZI</name>
<reference evidence="7" key="2">
    <citation type="submission" date="2023-05" db="EMBL/GenBank/DDBJ databases">
        <authorList>
            <consortium name="Lawrence Berkeley National Laboratory"/>
            <person name="Steindorff A."/>
            <person name="Hensen N."/>
            <person name="Bonometti L."/>
            <person name="Westerberg I."/>
            <person name="Brannstrom I.O."/>
            <person name="Guillou S."/>
            <person name="Cros-Aarteil S."/>
            <person name="Calhoun S."/>
            <person name="Haridas S."/>
            <person name="Kuo A."/>
            <person name="Mondo S."/>
            <person name="Pangilinan J."/>
            <person name="Riley R."/>
            <person name="Labutti K."/>
            <person name="Andreopoulos B."/>
            <person name="Lipzen A."/>
            <person name="Chen C."/>
            <person name="Yanf M."/>
            <person name="Daum C."/>
            <person name="Ng V."/>
            <person name="Clum A."/>
            <person name="Ohm R."/>
            <person name="Martin F."/>
            <person name="Silar P."/>
            <person name="Natvig D."/>
            <person name="Lalanne C."/>
            <person name="Gautier V."/>
            <person name="Ament-Velasquez S.L."/>
            <person name="Kruys A."/>
            <person name="Hutchinson M.I."/>
            <person name="Powell A.J."/>
            <person name="Barry K."/>
            <person name="Miller A.N."/>
            <person name="Grigoriev I.V."/>
            <person name="Debuchy R."/>
            <person name="Gladieux P."/>
            <person name="Thoren M.H."/>
            <person name="Johannesson H."/>
        </authorList>
    </citation>
    <scope>NUCLEOTIDE SEQUENCE</scope>
    <source>
        <strain evidence="7">CBS 990.96</strain>
    </source>
</reference>
<evidence type="ECO:0000313" key="8">
    <source>
        <dbReference type="Proteomes" id="UP001301958"/>
    </source>
</evidence>
<dbReference type="InterPro" id="IPR008253">
    <property type="entry name" value="Marvel"/>
</dbReference>